<accession>F8FM72</accession>
<dbReference type="Proteomes" id="UP000006620">
    <property type="component" value="Chromosome"/>
</dbReference>
<organism evidence="1 2">
    <name type="scientific">Paenibacillus mucilaginosus (strain KNP414)</name>
    <dbReference type="NCBI Taxonomy" id="1036673"/>
    <lineage>
        <taxon>Bacteria</taxon>
        <taxon>Bacillati</taxon>
        <taxon>Bacillota</taxon>
        <taxon>Bacilli</taxon>
        <taxon>Bacillales</taxon>
        <taxon>Paenibacillaceae</taxon>
        <taxon>Paenibacillus</taxon>
    </lineage>
</organism>
<proteinExistence type="predicted"/>
<gene>
    <name evidence="1" type="ordered locus">KNP414_00239</name>
</gene>
<evidence type="ECO:0000313" key="2">
    <source>
        <dbReference type="Proteomes" id="UP000006620"/>
    </source>
</evidence>
<reference evidence="2" key="1">
    <citation type="submission" date="2011-06" db="EMBL/GenBank/DDBJ databases">
        <title>Complete genome sequence of Paenibacillus mucilaginosus KNP414.</title>
        <authorList>
            <person name="Wang J."/>
            <person name="Hu S."/>
            <person name="Hu X."/>
            <person name="Zhang B."/>
            <person name="Dong D."/>
            <person name="Zhang S."/>
            <person name="Zhao K."/>
            <person name="Wu D."/>
        </authorList>
    </citation>
    <scope>NUCLEOTIDE SEQUENCE [LARGE SCALE GENOMIC DNA]</scope>
    <source>
        <strain evidence="2">KNP414</strain>
    </source>
</reference>
<sequence>MHKKDPNFHSVLRRVIYSIDVVKQVSYNDQKFYMAYR</sequence>
<dbReference type="AlphaFoldDB" id="F8FM72"/>
<reference evidence="1 2" key="2">
    <citation type="journal article" date="2013" name="Genome Announc.">
        <title>Genome Sequence of Growth-Improving Paenibacillus mucilaginosus Strain KNP414.</title>
        <authorList>
            <person name="Lu J.J."/>
            <person name="Wang J.F."/>
            <person name="Hu X.F."/>
        </authorList>
    </citation>
    <scope>NUCLEOTIDE SEQUENCE [LARGE SCALE GENOMIC DNA]</scope>
    <source>
        <strain evidence="1 2">KNP414</strain>
    </source>
</reference>
<evidence type="ECO:0000313" key="1">
    <source>
        <dbReference type="EMBL" id="AEI38880.1"/>
    </source>
</evidence>
<dbReference type="HOGENOM" id="CLU_3346703_0_0_9"/>
<name>F8FM72_PAEMK</name>
<protein>
    <submittedName>
        <fullName evidence="1">Uncharacterized protein</fullName>
    </submittedName>
</protein>
<dbReference type="PATRIC" id="fig|1036673.3.peg.218"/>
<dbReference type="KEGG" id="pms:KNP414_00239"/>
<dbReference type="EMBL" id="CP002869">
    <property type="protein sequence ID" value="AEI38880.1"/>
    <property type="molecule type" value="Genomic_DNA"/>
</dbReference>